<reference evidence="1" key="1">
    <citation type="submission" date="2021-03" db="EMBL/GenBank/DDBJ databases">
        <authorList>
            <consortium name="DOE Joint Genome Institute"/>
            <person name="Ahrendt S."/>
            <person name="Looney B.P."/>
            <person name="Miyauchi S."/>
            <person name="Morin E."/>
            <person name="Drula E."/>
            <person name="Courty P.E."/>
            <person name="Chicoki N."/>
            <person name="Fauchery L."/>
            <person name="Kohler A."/>
            <person name="Kuo A."/>
            <person name="Labutti K."/>
            <person name="Pangilinan J."/>
            <person name="Lipzen A."/>
            <person name="Riley R."/>
            <person name="Andreopoulos W."/>
            <person name="He G."/>
            <person name="Johnson J."/>
            <person name="Barry K.W."/>
            <person name="Grigoriev I.V."/>
            <person name="Nagy L."/>
            <person name="Hibbett D."/>
            <person name="Henrissat B."/>
            <person name="Matheny P.B."/>
            <person name="Labbe J."/>
            <person name="Martin F."/>
        </authorList>
    </citation>
    <scope>NUCLEOTIDE SEQUENCE</scope>
    <source>
        <strain evidence="1">HHB10654</strain>
    </source>
</reference>
<name>A0ACB8THR0_9AGAM</name>
<evidence type="ECO:0000313" key="2">
    <source>
        <dbReference type="Proteomes" id="UP000814140"/>
    </source>
</evidence>
<organism evidence="1 2">
    <name type="scientific">Artomyces pyxidatus</name>
    <dbReference type="NCBI Taxonomy" id="48021"/>
    <lineage>
        <taxon>Eukaryota</taxon>
        <taxon>Fungi</taxon>
        <taxon>Dikarya</taxon>
        <taxon>Basidiomycota</taxon>
        <taxon>Agaricomycotina</taxon>
        <taxon>Agaricomycetes</taxon>
        <taxon>Russulales</taxon>
        <taxon>Auriscalpiaceae</taxon>
        <taxon>Artomyces</taxon>
    </lineage>
</organism>
<keyword evidence="2" id="KW-1185">Reference proteome</keyword>
<accession>A0ACB8THR0</accession>
<comment type="caution">
    <text evidence="1">The sequence shown here is derived from an EMBL/GenBank/DDBJ whole genome shotgun (WGS) entry which is preliminary data.</text>
</comment>
<sequence>MTSPVAAVPLWLQNAHNHEHINDVLQLLADRERSRSRARNSSRYRSEISLKHRLTQAVLHTKDDLSEHYSVACGCDPENQPSNRYTDIEPYDRTRVTPSGRYFNGNWVRERAGGHWFIATQAPLPNTVHEFLSIITGTDQTLRPPDNQHVVFRRIRTVVQLTRDFEDGRQKAHVYFPSTPGESWVVHPRQDSVGLPPLKVTLVKNEAIDSAHCVVSTVSVAQLLDGIPKQAVTFHHMLYYAWPDHGVPQPEDRAGLLDFIRLVYRTNTDTSDLPEPNPDHEPPIMVNCSAGVGRTGAFIALTSLLRSNHLLDYKLNAPPHPPTPRPEQMITSPLGPLPDSVAWDEVAQEIDSLREQRPSMVQRPEQTVLIYEVLLGAFLATDKVDKSGS</sequence>
<evidence type="ECO:0000313" key="1">
    <source>
        <dbReference type="EMBL" id="KAI0067976.1"/>
    </source>
</evidence>
<proteinExistence type="predicted"/>
<protein>
    <submittedName>
        <fullName evidence="1">Phosphatases II</fullName>
    </submittedName>
</protein>
<reference evidence="1" key="2">
    <citation type="journal article" date="2022" name="New Phytol.">
        <title>Evolutionary transition to the ectomycorrhizal habit in the genomes of a hyperdiverse lineage of mushroom-forming fungi.</title>
        <authorList>
            <person name="Looney B."/>
            <person name="Miyauchi S."/>
            <person name="Morin E."/>
            <person name="Drula E."/>
            <person name="Courty P.E."/>
            <person name="Kohler A."/>
            <person name="Kuo A."/>
            <person name="LaButti K."/>
            <person name="Pangilinan J."/>
            <person name="Lipzen A."/>
            <person name="Riley R."/>
            <person name="Andreopoulos W."/>
            <person name="He G."/>
            <person name="Johnson J."/>
            <person name="Nolan M."/>
            <person name="Tritt A."/>
            <person name="Barry K.W."/>
            <person name="Grigoriev I.V."/>
            <person name="Nagy L.G."/>
            <person name="Hibbett D."/>
            <person name="Henrissat B."/>
            <person name="Matheny P.B."/>
            <person name="Labbe J."/>
            <person name="Martin F.M."/>
        </authorList>
    </citation>
    <scope>NUCLEOTIDE SEQUENCE</scope>
    <source>
        <strain evidence="1">HHB10654</strain>
    </source>
</reference>
<gene>
    <name evidence="1" type="ORF">BV25DRAFT_500812</name>
</gene>
<dbReference type="Proteomes" id="UP000814140">
    <property type="component" value="Unassembled WGS sequence"/>
</dbReference>
<dbReference type="EMBL" id="MU277188">
    <property type="protein sequence ID" value="KAI0067976.1"/>
    <property type="molecule type" value="Genomic_DNA"/>
</dbReference>